<dbReference type="Proteomes" id="UP000245934">
    <property type="component" value="Unassembled WGS sequence"/>
</dbReference>
<proteinExistence type="inferred from homology"/>
<dbReference type="RefSeq" id="WP_109942125.1">
    <property type="nucleotide sequence ID" value="NZ_CP176366.1"/>
</dbReference>
<dbReference type="GO" id="GO:0006366">
    <property type="term" value="P:transcription by RNA polymerase II"/>
    <property type="evidence" value="ECO:0007669"/>
    <property type="project" value="TreeGrafter"/>
</dbReference>
<dbReference type="GO" id="GO:0006362">
    <property type="term" value="P:transcription elongation by RNA polymerase I"/>
    <property type="evidence" value="ECO:0007669"/>
    <property type="project" value="TreeGrafter"/>
</dbReference>
<evidence type="ECO:0000256" key="2">
    <source>
        <dbReference type="ARBA" id="ARBA00023163"/>
    </source>
</evidence>
<dbReference type="GO" id="GO:0042797">
    <property type="term" value="P:tRNA transcription by RNA polymerase III"/>
    <property type="evidence" value="ECO:0007669"/>
    <property type="project" value="TreeGrafter"/>
</dbReference>
<dbReference type="OrthoDB" id="30537at2157"/>
<comment type="catalytic activity">
    <reaction evidence="3">
        <text>RNA(n) + a ribonucleoside 5'-triphosphate = RNA(n+1) + diphosphate</text>
        <dbReference type="Rhea" id="RHEA:21248"/>
        <dbReference type="Rhea" id="RHEA-COMP:14527"/>
        <dbReference type="Rhea" id="RHEA-COMP:17342"/>
        <dbReference type="ChEBI" id="CHEBI:33019"/>
        <dbReference type="ChEBI" id="CHEBI:61557"/>
        <dbReference type="ChEBI" id="CHEBI:140395"/>
        <dbReference type="EC" id="2.7.7.6"/>
    </reaction>
</comment>
<comment type="subcellular location">
    <subcellularLocation>
        <location evidence="3">Cytoplasm</location>
    </subcellularLocation>
</comment>
<keyword evidence="3" id="KW-0548">Nucleotidyltransferase</keyword>
<dbReference type="EC" id="2.7.7.6" evidence="3"/>
<accession>A0A2V2MSB7</accession>
<keyword evidence="2 3" id="KW-0804">Transcription</keyword>
<dbReference type="GO" id="GO:0003677">
    <property type="term" value="F:DNA binding"/>
    <property type="evidence" value="ECO:0007669"/>
    <property type="project" value="InterPro"/>
</dbReference>
<dbReference type="InterPro" id="IPR014381">
    <property type="entry name" value="Arch_Rpo5/euc_Rpb5"/>
</dbReference>
<evidence type="ECO:0000256" key="3">
    <source>
        <dbReference type="HAMAP-Rule" id="MF_00025"/>
    </source>
</evidence>
<gene>
    <name evidence="3" type="primary">rpo5</name>
    <name evidence="3" type="synonym">rpoH</name>
    <name evidence="5" type="ORF">DLD82_15950</name>
</gene>
<keyword evidence="6" id="KW-1185">Reference proteome</keyword>
<evidence type="ECO:0000313" key="6">
    <source>
        <dbReference type="Proteomes" id="UP000245934"/>
    </source>
</evidence>
<dbReference type="InterPro" id="IPR000783">
    <property type="entry name" value="RNA_pol_subH/Rpb5_C"/>
</dbReference>
<dbReference type="Gene3D" id="3.90.940.20">
    <property type="entry name" value="RPB5-like RNA polymerase subunit"/>
    <property type="match status" value="1"/>
</dbReference>
<comment type="similarity">
    <text evidence="3">Belongs to the archaeal Rpo5/eukaryotic RPB5 RNA polymerase subunit family.</text>
</comment>
<keyword evidence="1 3" id="KW-0240">DNA-directed RNA polymerase</keyword>
<dbReference type="PANTHER" id="PTHR10535">
    <property type="entry name" value="DNA-DIRECTED RNA POLYMERASES I, II, AND III SUBUNIT RPABC1"/>
    <property type="match status" value="1"/>
</dbReference>
<protein>
    <recommendedName>
        <fullName evidence="3">DNA-directed RNA polymerase subunit Rpo5</fullName>
        <ecNumber evidence="3">2.7.7.6</ecNumber>
    </recommendedName>
    <alternativeName>
        <fullName evidence="3">DNA-directed RNA polymerase subunit H</fullName>
    </alternativeName>
</protein>
<dbReference type="GO" id="GO:0005737">
    <property type="term" value="C:cytoplasm"/>
    <property type="evidence" value="ECO:0007669"/>
    <property type="project" value="UniProtKB-SubCell"/>
</dbReference>
<dbReference type="PANTHER" id="PTHR10535:SF0">
    <property type="entry name" value="DNA-DIRECTED RNA POLYMERASES I, II, AND III SUBUNIT RPABC1"/>
    <property type="match status" value="1"/>
</dbReference>
<comment type="subunit">
    <text evidence="3">Part of the RNA polymerase complex.</text>
</comment>
<dbReference type="GO" id="GO:0003899">
    <property type="term" value="F:DNA-directed RNA polymerase activity"/>
    <property type="evidence" value="ECO:0007669"/>
    <property type="project" value="UniProtKB-UniRule"/>
</dbReference>
<dbReference type="EMBL" id="QGMZ01000044">
    <property type="protein sequence ID" value="PWR70299.1"/>
    <property type="molecule type" value="Genomic_DNA"/>
</dbReference>
<comment type="function">
    <text evidence="3">DNA-dependent RNA polymerase (RNAP) catalyzes the transcription of DNA into RNA using the four ribonucleoside triphosphates as substrates.</text>
</comment>
<dbReference type="NCBIfam" id="NF007129">
    <property type="entry name" value="PRK09570.1"/>
    <property type="match status" value="1"/>
</dbReference>
<evidence type="ECO:0000313" key="5">
    <source>
        <dbReference type="EMBL" id="PWR70299.1"/>
    </source>
</evidence>
<reference evidence="5 6" key="1">
    <citation type="submission" date="2018-05" db="EMBL/GenBank/DDBJ databases">
        <title>Draft genome of Methanospirillum stamsii Pt1.</title>
        <authorList>
            <person name="Dueholm M.S."/>
            <person name="Nielsen P.H."/>
            <person name="Bakmann L.F."/>
            <person name="Otzen D.E."/>
        </authorList>
    </citation>
    <scope>NUCLEOTIDE SEQUENCE [LARGE SCALE GENOMIC DNA]</scope>
    <source>
        <strain evidence="5 6">Pt1</strain>
    </source>
</reference>
<evidence type="ECO:0000259" key="4">
    <source>
        <dbReference type="Pfam" id="PF01191"/>
    </source>
</evidence>
<organism evidence="5 6">
    <name type="scientific">Methanospirillum stamsii</name>
    <dbReference type="NCBI Taxonomy" id="1277351"/>
    <lineage>
        <taxon>Archaea</taxon>
        <taxon>Methanobacteriati</taxon>
        <taxon>Methanobacteriota</taxon>
        <taxon>Stenosarchaea group</taxon>
        <taxon>Methanomicrobia</taxon>
        <taxon>Methanomicrobiales</taxon>
        <taxon>Methanospirillaceae</taxon>
        <taxon>Methanospirillum</taxon>
    </lineage>
</organism>
<dbReference type="Pfam" id="PF01191">
    <property type="entry name" value="RNA_pol_Rpb5_C"/>
    <property type="match status" value="1"/>
</dbReference>
<dbReference type="GO" id="GO:0000428">
    <property type="term" value="C:DNA-directed RNA polymerase complex"/>
    <property type="evidence" value="ECO:0007669"/>
    <property type="project" value="UniProtKB-KW"/>
</dbReference>
<feature type="domain" description="RNA polymerase subunit H/Rpb5 C-terminal" evidence="4">
    <location>
        <begin position="6"/>
        <end position="77"/>
    </location>
</feature>
<dbReference type="HAMAP" id="MF_00025">
    <property type="entry name" value="RNApol_Rpo5_RPB5"/>
    <property type="match status" value="1"/>
</dbReference>
<keyword evidence="3" id="KW-0808">Transferase</keyword>
<dbReference type="InterPro" id="IPR035913">
    <property type="entry name" value="RPB5-like_sf"/>
</dbReference>
<keyword evidence="3" id="KW-0963">Cytoplasm</keyword>
<evidence type="ECO:0000256" key="1">
    <source>
        <dbReference type="ARBA" id="ARBA00022478"/>
    </source>
</evidence>
<comment type="caution">
    <text evidence="5">The sequence shown here is derived from an EMBL/GenBank/DDBJ whole genome shotgun (WGS) entry which is preliminary data.</text>
</comment>
<dbReference type="SUPFAM" id="SSF55287">
    <property type="entry name" value="RPB5-like RNA polymerase subunit"/>
    <property type="match status" value="1"/>
</dbReference>
<dbReference type="GeneID" id="97609840"/>
<dbReference type="AlphaFoldDB" id="A0A2V2MSB7"/>
<sequence length="83" mass="9510">MTAELNVLKHEMVPEHSIMSEEDVKNLFARYQIGPEQLPKIYHDDPAVQAIGARISDVIKIVRKSRTAGRAEAYRLVVRRPKK</sequence>
<name>A0A2V2MSB7_9EURY</name>